<feature type="domain" description="GGDEF" evidence="4">
    <location>
        <begin position="375"/>
        <end position="501"/>
    </location>
</feature>
<dbReference type="Gene3D" id="3.30.450.20">
    <property type="entry name" value="PAS domain"/>
    <property type="match status" value="2"/>
</dbReference>
<reference evidence="5 6" key="1">
    <citation type="submission" date="2016-09" db="EMBL/GenBank/DDBJ databases">
        <title>Draft Genome Sequence of Aeromonas sobria Strain 08005, Isolated from Sick Rana catesbeiana.</title>
        <authorList>
            <person name="Yang Q."/>
        </authorList>
    </citation>
    <scope>NUCLEOTIDE SEQUENCE [LARGE SCALE GENOMIC DNA]</scope>
    <source>
        <strain evidence="5 6">08005</strain>
    </source>
</reference>
<organism evidence="5 6">
    <name type="scientific">Aeromonas sobria</name>
    <dbReference type="NCBI Taxonomy" id="646"/>
    <lineage>
        <taxon>Bacteria</taxon>
        <taxon>Pseudomonadati</taxon>
        <taxon>Pseudomonadota</taxon>
        <taxon>Gammaproteobacteria</taxon>
        <taxon>Aeromonadales</taxon>
        <taxon>Aeromonadaceae</taxon>
        <taxon>Aeromonas</taxon>
    </lineage>
</organism>
<dbReference type="AlphaFoldDB" id="A0A1S2CTF6"/>
<sequence length="510" mass="57391">MDAITYSLLAPLSFVLGILVLLSTLILAAASYVRDIDKTVAGFGHMASSVEAALIHEMVQVNERQIAVLEASLDKQAIARGEPANNPSWAIAHQIKRNSHYIYFYNPRFDLISCYPEWVRPSGYRASVRPWYQVLSLPGDKTVWLGPYPEYSTGELILTLVKRVRDDKGHLLGLLMVDMSFKTLQQALQRTVGNNPAALYLTLRGSNELIVGSHLELLDREAEKVVDGHNGFGLDVLWHGTHIKRELEEIGWDLNIYLPPSVFRDGLKESLLMVVLPLLSLFLIWFLSIGFLVRIFRQEQALVSGSLSGIVQDPAATEPVVEANTWFVHSSLSEIEQVRATFLKDQDALLRDPLTGSMNRRAFEQHKRALEQTELHFWLLLFDVDCFKGINDTLGHAFGDQVLVRVAHILAEEFGEHAVYRIGGDEFAALVQLERSELEAALVHLLYRVRSQQWREFKGQVTLSAGGASNQQDGTELFERADALLYQSKRCGRDCWHLSSGGDVIRKEQS</sequence>
<dbReference type="SUPFAM" id="SSF55073">
    <property type="entry name" value="Nucleotide cyclase"/>
    <property type="match status" value="1"/>
</dbReference>
<protein>
    <recommendedName>
        <fullName evidence="1">diguanylate cyclase</fullName>
        <ecNumber evidence="1">2.7.7.65</ecNumber>
    </recommendedName>
</protein>
<evidence type="ECO:0000256" key="3">
    <source>
        <dbReference type="SAM" id="Phobius"/>
    </source>
</evidence>
<feature type="transmembrane region" description="Helical" evidence="3">
    <location>
        <begin position="12"/>
        <end position="33"/>
    </location>
</feature>
<evidence type="ECO:0000259" key="4">
    <source>
        <dbReference type="PROSITE" id="PS50887"/>
    </source>
</evidence>
<proteinExistence type="predicted"/>
<accession>A0A1S2CTF6</accession>
<evidence type="ECO:0000256" key="1">
    <source>
        <dbReference type="ARBA" id="ARBA00012528"/>
    </source>
</evidence>
<dbReference type="PANTHER" id="PTHR45138:SF9">
    <property type="entry name" value="DIGUANYLATE CYCLASE DGCM-RELATED"/>
    <property type="match status" value="1"/>
</dbReference>
<dbReference type="Gene3D" id="3.30.70.270">
    <property type="match status" value="1"/>
</dbReference>
<keyword evidence="3" id="KW-0472">Membrane</keyword>
<gene>
    <name evidence="5" type="ORF">BJD16_14330</name>
</gene>
<comment type="catalytic activity">
    <reaction evidence="2">
        <text>2 GTP = 3',3'-c-di-GMP + 2 diphosphate</text>
        <dbReference type="Rhea" id="RHEA:24898"/>
        <dbReference type="ChEBI" id="CHEBI:33019"/>
        <dbReference type="ChEBI" id="CHEBI:37565"/>
        <dbReference type="ChEBI" id="CHEBI:58805"/>
        <dbReference type="EC" id="2.7.7.65"/>
    </reaction>
</comment>
<keyword evidence="3" id="KW-1133">Transmembrane helix</keyword>
<dbReference type="Pfam" id="PF00990">
    <property type="entry name" value="GGDEF"/>
    <property type="match status" value="1"/>
</dbReference>
<dbReference type="PANTHER" id="PTHR45138">
    <property type="entry name" value="REGULATORY COMPONENTS OF SENSORY TRANSDUCTION SYSTEM"/>
    <property type="match status" value="1"/>
</dbReference>
<dbReference type="InterPro" id="IPR029151">
    <property type="entry name" value="Sensor-like_sf"/>
</dbReference>
<keyword evidence="3" id="KW-0812">Transmembrane</keyword>
<dbReference type="SUPFAM" id="SSF103190">
    <property type="entry name" value="Sensory domain-like"/>
    <property type="match status" value="1"/>
</dbReference>
<name>A0A1S2CTF6_AERSO</name>
<dbReference type="STRING" id="646.BJD16_14330"/>
<dbReference type="InterPro" id="IPR000160">
    <property type="entry name" value="GGDEF_dom"/>
</dbReference>
<dbReference type="InterPro" id="IPR043128">
    <property type="entry name" value="Rev_trsase/Diguanyl_cyclase"/>
</dbReference>
<evidence type="ECO:0000256" key="2">
    <source>
        <dbReference type="ARBA" id="ARBA00034247"/>
    </source>
</evidence>
<feature type="transmembrane region" description="Helical" evidence="3">
    <location>
        <begin position="271"/>
        <end position="293"/>
    </location>
</feature>
<dbReference type="InterPro" id="IPR050469">
    <property type="entry name" value="Diguanylate_Cyclase"/>
</dbReference>
<dbReference type="OrthoDB" id="5582079at2"/>
<dbReference type="CDD" id="cd01949">
    <property type="entry name" value="GGDEF"/>
    <property type="match status" value="1"/>
</dbReference>
<dbReference type="Proteomes" id="UP000179934">
    <property type="component" value="Unassembled WGS sequence"/>
</dbReference>
<dbReference type="EMBL" id="MKFU01000017">
    <property type="protein sequence ID" value="OHY92002.1"/>
    <property type="molecule type" value="Genomic_DNA"/>
</dbReference>
<evidence type="ECO:0000313" key="6">
    <source>
        <dbReference type="Proteomes" id="UP000179934"/>
    </source>
</evidence>
<dbReference type="CDD" id="cd18773">
    <property type="entry name" value="PDC1_HK_sensor"/>
    <property type="match status" value="1"/>
</dbReference>
<dbReference type="EC" id="2.7.7.65" evidence="1"/>
<comment type="caution">
    <text evidence="5">The sequence shown here is derived from an EMBL/GenBank/DDBJ whole genome shotgun (WGS) entry which is preliminary data.</text>
</comment>
<evidence type="ECO:0000313" key="5">
    <source>
        <dbReference type="EMBL" id="OHY92002.1"/>
    </source>
</evidence>
<dbReference type="NCBIfam" id="TIGR00254">
    <property type="entry name" value="GGDEF"/>
    <property type="match status" value="1"/>
</dbReference>
<dbReference type="SMART" id="SM00267">
    <property type="entry name" value="GGDEF"/>
    <property type="match status" value="1"/>
</dbReference>
<dbReference type="PROSITE" id="PS50887">
    <property type="entry name" value="GGDEF"/>
    <property type="match status" value="1"/>
</dbReference>
<dbReference type="InterPro" id="IPR029787">
    <property type="entry name" value="Nucleotide_cyclase"/>
</dbReference>
<dbReference type="GO" id="GO:0052621">
    <property type="term" value="F:diguanylate cyclase activity"/>
    <property type="evidence" value="ECO:0007669"/>
    <property type="project" value="UniProtKB-EC"/>
</dbReference>